<dbReference type="Pfam" id="PF12804">
    <property type="entry name" value="NTP_transf_3"/>
    <property type="match status" value="1"/>
</dbReference>
<dbReference type="Proteomes" id="UP000240009">
    <property type="component" value="Unassembled WGS sequence"/>
</dbReference>
<reference evidence="2 3" key="1">
    <citation type="submission" date="2018-02" db="EMBL/GenBank/DDBJ databases">
        <title>Comparative genomes isolates from brazilian mangrove.</title>
        <authorList>
            <person name="Araujo J.E."/>
            <person name="Taketani R.G."/>
            <person name="Silva M.C.P."/>
            <person name="Loureco M.V."/>
            <person name="Andreote F.D."/>
        </authorList>
    </citation>
    <scope>NUCLEOTIDE SEQUENCE [LARGE SCALE GENOMIC DNA]</scope>
    <source>
        <strain evidence="2 3">HEX-2 MGV</strain>
    </source>
</reference>
<protein>
    <recommendedName>
        <fullName evidence="1">MobA-like NTP transferase domain-containing protein</fullName>
    </recommendedName>
</protein>
<proteinExistence type="predicted"/>
<evidence type="ECO:0000259" key="1">
    <source>
        <dbReference type="Pfam" id="PF12804"/>
    </source>
</evidence>
<name>A0A2S8EZJ4_9BACT</name>
<gene>
    <name evidence="2" type="ORF">C5Y96_25835</name>
</gene>
<dbReference type="RefSeq" id="WP_105359423.1">
    <property type="nucleotide sequence ID" value="NZ_PUIA01000085.1"/>
</dbReference>
<organism evidence="2 3">
    <name type="scientific">Blastopirellula marina</name>
    <dbReference type="NCBI Taxonomy" id="124"/>
    <lineage>
        <taxon>Bacteria</taxon>
        <taxon>Pseudomonadati</taxon>
        <taxon>Planctomycetota</taxon>
        <taxon>Planctomycetia</taxon>
        <taxon>Pirellulales</taxon>
        <taxon>Pirellulaceae</taxon>
        <taxon>Blastopirellula</taxon>
    </lineage>
</organism>
<accession>A0A2S8EZJ4</accession>
<dbReference type="AlphaFoldDB" id="A0A2S8EZJ4"/>
<feature type="domain" description="MobA-like NTP transferase" evidence="1">
    <location>
        <begin position="33"/>
        <end position="132"/>
    </location>
</feature>
<dbReference type="GO" id="GO:0016779">
    <property type="term" value="F:nucleotidyltransferase activity"/>
    <property type="evidence" value="ECO:0007669"/>
    <property type="project" value="UniProtKB-ARBA"/>
</dbReference>
<evidence type="ECO:0000313" key="2">
    <source>
        <dbReference type="EMBL" id="PQO25322.1"/>
    </source>
</evidence>
<dbReference type="SUPFAM" id="SSF53448">
    <property type="entry name" value="Nucleotide-diphospho-sugar transferases"/>
    <property type="match status" value="1"/>
</dbReference>
<dbReference type="InterPro" id="IPR029044">
    <property type="entry name" value="Nucleotide-diphossugar_trans"/>
</dbReference>
<dbReference type="OrthoDB" id="247444at2"/>
<sequence length="257" mass="28814">MKNLAIVQIDDEIMLAPGSPQDSGLLPSKLAARKLNSAPLIEWLVRRISEAELIEGIVVVMPDQPQYRDLVTLIPLDIPCHLSKKETPLARLADAARKYPSESIVRVPLETPFCDPVLIDRLLITAQMHGDKDYVGYCLEDGCPACQSSIGLFSEWIRSSALAKANREVKSQGDAYRVDSSFLNYPELFALEMIPVPDSLNREDLRFSVANDEDWEELLAIVDALGAETLHWQDVVRIIDAQPPIRQRMAERNRLIA</sequence>
<dbReference type="InterPro" id="IPR025877">
    <property type="entry name" value="MobA-like_NTP_Trfase"/>
</dbReference>
<dbReference type="Gene3D" id="3.90.550.10">
    <property type="entry name" value="Spore Coat Polysaccharide Biosynthesis Protein SpsA, Chain A"/>
    <property type="match status" value="1"/>
</dbReference>
<evidence type="ECO:0000313" key="3">
    <source>
        <dbReference type="Proteomes" id="UP000240009"/>
    </source>
</evidence>
<comment type="caution">
    <text evidence="2">The sequence shown here is derived from an EMBL/GenBank/DDBJ whole genome shotgun (WGS) entry which is preliminary data.</text>
</comment>
<dbReference type="EMBL" id="PUIA01000085">
    <property type="protein sequence ID" value="PQO25322.1"/>
    <property type="molecule type" value="Genomic_DNA"/>
</dbReference>